<feature type="domain" description="Aminoacyl-transfer RNA synthetases class-II family profile" evidence="6">
    <location>
        <begin position="17"/>
        <end position="337"/>
    </location>
</feature>
<dbReference type="Pfam" id="PF03129">
    <property type="entry name" value="HGTP_anticodon"/>
    <property type="match status" value="1"/>
</dbReference>
<evidence type="ECO:0000256" key="1">
    <source>
        <dbReference type="ARBA" id="ARBA00008226"/>
    </source>
</evidence>
<keyword evidence="2 4" id="KW-0547">Nucleotide-binding</keyword>
<dbReference type="GO" id="GO:0004821">
    <property type="term" value="F:histidine-tRNA ligase activity"/>
    <property type="evidence" value="ECO:0007669"/>
    <property type="project" value="UniProtKB-UniRule"/>
</dbReference>
<name>A0A2U9IX66_9CREN</name>
<feature type="binding site" evidence="5">
    <location>
        <position position="270"/>
    </location>
    <ligand>
        <name>L-histidine</name>
        <dbReference type="ChEBI" id="CHEBI:57595"/>
    </ligand>
</feature>
<reference evidence="7 8" key="1">
    <citation type="submission" date="2018-05" db="EMBL/GenBank/DDBJ databases">
        <title>Complete Genome Sequences of Extremely Thermoacidophilic, Metal-Mobilizing Type-Strain Members of the Archaeal Family Sulfolobaceae: Acidianus brierleyi DSM-1651T, Acidianus sulfidivorans DSM-18786T, Metallosphaera hakonensis DSM-7519T, and Metallosphaera prunae DSM-10039T.</title>
        <authorList>
            <person name="Counts J.A."/>
            <person name="Kelly R.M."/>
        </authorList>
    </citation>
    <scope>NUCLEOTIDE SEQUENCE [LARGE SCALE GENOMIC DNA]</scope>
    <source>
        <strain evidence="7 8">HO1-1</strain>
    </source>
</reference>
<comment type="similarity">
    <text evidence="1 4">Belongs to the class-II aminoacyl-tRNA synthetase family.</text>
</comment>
<evidence type="ECO:0000259" key="6">
    <source>
        <dbReference type="PROSITE" id="PS50862"/>
    </source>
</evidence>
<dbReference type="Gene3D" id="3.40.50.800">
    <property type="entry name" value="Anticodon-binding domain"/>
    <property type="match status" value="1"/>
</dbReference>
<feature type="binding site" evidence="5">
    <location>
        <position position="123"/>
    </location>
    <ligand>
        <name>L-histidine</name>
        <dbReference type="ChEBI" id="CHEBI:57595"/>
    </ligand>
</feature>
<comment type="catalytic activity">
    <reaction evidence="3 4">
        <text>tRNA(His) + L-histidine + ATP = L-histidyl-tRNA(His) + AMP + diphosphate + H(+)</text>
        <dbReference type="Rhea" id="RHEA:17313"/>
        <dbReference type="Rhea" id="RHEA-COMP:9665"/>
        <dbReference type="Rhea" id="RHEA-COMP:9689"/>
        <dbReference type="ChEBI" id="CHEBI:15378"/>
        <dbReference type="ChEBI" id="CHEBI:30616"/>
        <dbReference type="ChEBI" id="CHEBI:33019"/>
        <dbReference type="ChEBI" id="CHEBI:57595"/>
        <dbReference type="ChEBI" id="CHEBI:78442"/>
        <dbReference type="ChEBI" id="CHEBI:78527"/>
        <dbReference type="ChEBI" id="CHEBI:456215"/>
        <dbReference type="EC" id="6.1.1.21"/>
    </reaction>
</comment>
<reference evidence="8" key="2">
    <citation type="submission" date="2020-03" db="EMBL/GenBank/DDBJ databases">
        <title>Complete Genome Sequences of Extremely Thermoacidophilic, Metal-Mobilizing Type-Strain Members of the Archaeal Family Sulfolobaceae: Acidianus brierleyi DSM-1651T, Acidianus sulfidivorans DSM-18786T, Metallosphaera hakonensis DSM-7519T, and Metallosphaera prunae DSM-10039T.</title>
        <authorList>
            <person name="Counts J.A."/>
            <person name="Kelly R.M."/>
        </authorList>
    </citation>
    <scope>NUCLEOTIDE SEQUENCE [LARGE SCALE GENOMIC DNA]</scope>
    <source>
        <strain evidence="8">HO1-1</strain>
    </source>
</reference>
<organism evidence="7 8">
    <name type="scientific">Metallosphaera hakonensis JCM 8857 = DSM 7519</name>
    <dbReference type="NCBI Taxonomy" id="1293036"/>
    <lineage>
        <taxon>Archaea</taxon>
        <taxon>Thermoproteota</taxon>
        <taxon>Thermoprotei</taxon>
        <taxon>Sulfolobales</taxon>
        <taxon>Sulfolobaceae</taxon>
        <taxon>Metallosphaera</taxon>
    </lineage>
</organism>
<dbReference type="STRING" id="1293036.GCA_001315825_00413"/>
<keyword evidence="8" id="KW-1185">Reference proteome</keyword>
<dbReference type="InterPro" id="IPR006195">
    <property type="entry name" value="aa-tRNA-synth_II"/>
</dbReference>
<feature type="binding site" evidence="5">
    <location>
        <position position="127"/>
    </location>
    <ligand>
        <name>L-histidine</name>
        <dbReference type="ChEBI" id="CHEBI:57595"/>
    </ligand>
</feature>
<dbReference type="GeneID" id="36835040"/>
<dbReference type="GO" id="GO:0005737">
    <property type="term" value="C:cytoplasm"/>
    <property type="evidence" value="ECO:0007669"/>
    <property type="project" value="UniProtKB-SubCell"/>
</dbReference>
<dbReference type="OrthoDB" id="8659at2157"/>
<dbReference type="InterPro" id="IPR015807">
    <property type="entry name" value="His-tRNA-ligase"/>
</dbReference>
<dbReference type="Pfam" id="PF13393">
    <property type="entry name" value="tRNA-synt_His"/>
    <property type="match status" value="1"/>
</dbReference>
<proteinExistence type="inferred from homology"/>
<dbReference type="InterPro" id="IPR045864">
    <property type="entry name" value="aa-tRNA-synth_II/BPL/LPL"/>
</dbReference>
<keyword evidence="4" id="KW-0963">Cytoplasm</keyword>
<dbReference type="SUPFAM" id="SSF52954">
    <property type="entry name" value="Class II aaRS ABD-related"/>
    <property type="match status" value="1"/>
</dbReference>
<dbReference type="HAMAP" id="MF_00127">
    <property type="entry name" value="His_tRNA_synth"/>
    <property type="match status" value="1"/>
</dbReference>
<dbReference type="RefSeq" id="WP_110369779.1">
    <property type="nucleotide sequence ID" value="NZ_CP029287.2"/>
</dbReference>
<dbReference type="InterPro" id="IPR041715">
    <property type="entry name" value="HisRS-like_core"/>
</dbReference>
<dbReference type="PANTHER" id="PTHR43707:SF1">
    <property type="entry name" value="HISTIDINE--TRNA LIGASE, MITOCHONDRIAL-RELATED"/>
    <property type="match status" value="1"/>
</dbReference>
<gene>
    <name evidence="4" type="primary">hisS</name>
    <name evidence="7" type="ORF">DFR87_06820</name>
</gene>
<dbReference type="GO" id="GO:0006427">
    <property type="term" value="P:histidyl-tRNA aminoacylation"/>
    <property type="evidence" value="ECO:0007669"/>
    <property type="project" value="UniProtKB-UniRule"/>
</dbReference>
<dbReference type="InterPro" id="IPR004516">
    <property type="entry name" value="HisRS/HisZ"/>
</dbReference>
<dbReference type="PANTHER" id="PTHR43707">
    <property type="entry name" value="HISTIDYL-TRNA SYNTHETASE"/>
    <property type="match status" value="1"/>
</dbReference>
<dbReference type="NCBIfam" id="TIGR00442">
    <property type="entry name" value="hisS"/>
    <property type="match status" value="1"/>
</dbReference>
<accession>A0A2U9IX66</accession>
<dbReference type="CDD" id="cd00773">
    <property type="entry name" value="HisRS-like_core"/>
    <property type="match status" value="1"/>
</dbReference>
<dbReference type="SUPFAM" id="SSF55681">
    <property type="entry name" value="Class II aaRS and biotin synthetases"/>
    <property type="match status" value="1"/>
</dbReference>
<dbReference type="Gene3D" id="3.30.930.10">
    <property type="entry name" value="Bira Bifunctional Protein, Domain 2"/>
    <property type="match status" value="1"/>
</dbReference>
<protein>
    <recommendedName>
        <fullName evidence="4">Histidine--tRNA ligase</fullName>
        <ecNumber evidence="4">6.1.1.21</ecNumber>
    </recommendedName>
    <alternativeName>
        <fullName evidence="4">Histidyl-tRNA synthetase</fullName>
        <shortName evidence="4">HisRS</shortName>
    </alternativeName>
</protein>
<dbReference type="GO" id="GO:0005524">
    <property type="term" value="F:ATP binding"/>
    <property type="evidence" value="ECO:0007669"/>
    <property type="project" value="UniProtKB-UniRule"/>
</dbReference>
<keyword evidence="4 7" id="KW-0436">Ligase</keyword>
<keyword evidence="4" id="KW-0030">Aminoacyl-tRNA synthetase</keyword>
<dbReference type="EMBL" id="CP029287">
    <property type="protein sequence ID" value="AWS00607.1"/>
    <property type="molecule type" value="Genomic_DNA"/>
</dbReference>
<sequence length="426" mass="49211">MITYEPVRGMEDYFDQRSKIIRFIEDVFRQTVEKAGYKEAITPIVEDFELFSVKGGEELRKTMYVFKDKANREIALRPEITPSIVRLYLNSLQHYPKPIRIFYVGRVYRYDEPQQGRYREFRQAGVELLGSDSTIADIEILQLLENFYEKLGIKDQISFKINNIGIFRKLFTWISMDDQLQEHVLHLLDKGKTDEAKQLFDEKVSLNQNIRRFMDLLVDRGNNIKLEEVRSEAEKTGLPTLMEEIDKLEFIDKMLSSMRLNHITDFSFVRGLAYYTGPIFEVVKKDLPFSIAGGGRYDTLVEIYGGNKTPAVGFAIGVERTIFALNTEKLVLTNNSPIVAVIALENSVITEALRIISKLRNQDIITILNEKNIPLSKLVPFYAEQGFTHLVIVGKKEVESGKVTIRNLATREQRLVNFNELDKFPL</sequence>
<evidence type="ECO:0000256" key="3">
    <source>
        <dbReference type="ARBA" id="ARBA00047639"/>
    </source>
</evidence>
<keyword evidence="4" id="KW-0648">Protein biosynthesis</keyword>
<dbReference type="PIRSF" id="PIRSF001549">
    <property type="entry name" value="His-tRNA_synth"/>
    <property type="match status" value="1"/>
</dbReference>
<dbReference type="AlphaFoldDB" id="A0A2U9IX66"/>
<evidence type="ECO:0000256" key="4">
    <source>
        <dbReference type="HAMAP-Rule" id="MF_00127"/>
    </source>
</evidence>
<feature type="binding site" evidence="5">
    <location>
        <position position="109"/>
    </location>
    <ligand>
        <name>L-histidine</name>
        <dbReference type="ChEBI" id="CHEBI:57595"/>
    </ligand>
</feature>
<evidence type="ECO:0000313" key="7">
    <source>
        <dbReference type="EMBL" id="AWS00607.1"/>
    </source>
</evidence>
<evidence type="ECO:0000313" key="8">
    <source>
        <dbReference type="Proteomes" id="UP000247586"/>
    </source>
</evidence>
<evidence type="ECO:0000256" key="2">
    <source>
        <dbReference type="ARBA" id="ARBA00022741"/>
    </source>
</evidence>
<reference evidence="8" key="3">
    <citation type="submission" date="2020-03" db="EMBL/GenBank/DDBJ databases">
        <title>Sequencing and Assembly of Multiple Reported Metal-Biooxidizing Members of the Extremely Thermoacidophilic Archaeal Family Sulfolobaceae.</title>
        <authorList>
            <person name="Counts J.A."/>
            <person name="Kelly R.M."/>
        </authorList>
    </citation>
    <scope>NUCLEOTIDE SEQUENCE [LARGE SCALE GENOMIC DNA]</scope>
    <source>
        <strain evidence="8">HO1-1</strain>
    </source>
</reference>
<feature type="binding site" evidence="5">
    <location>
        <begin position="79"/>
        <end position="81"/>
    </location>
    <ligand>
        <name>L-histidine</name>
        <dbReference type="ChEBI" id="CHEBI:57595"/>
    </ligand>
</feature>
<dbReference type="InterPro" id="IPR036621">
    <property type="entry name" value="Anticodon-bd_dom_sf"/>
</dbReference>
<dbReference type="InterPro" id="IPR004154">
    <property type="entry name" value="Anticodon-bd"/>
</dbReference>
<feature type="binding site" evidence="5">
    <location>
        <begin position="274"/>
        <end position="275"/>
    </location>
    <ligand>
        <name>L-histidine</name>
        <dbReference type="ChEBI" id="CHEBI:57595"/>
    </ligand>
</feature>
<comment type="subcellular location">
    <subcellularLocation>
        <location evidence="4">Cytoplasm</location>
    </subcellularLocation>
</comment>
<evidence type="ECO:0000256" key="5">
    <source>
        <dbReference type="PIRSR" id="PIRSR001549-1"/>
    </source>
</evidence>
<dbReference type="Proteomes" id="UP000247586">
    <property type="component" value="Chromosome"/>
</dbReference>
<dbReference type="EC" id="6.1.1.21" evidence="4"/>
<keyword evidence="4" id="KW-0067">ATP-binding</keyword>
<dbReference type="KEGG" id="mhk:DFR87_06820"/>
<dbReference type="PROSITE" id="PS50862">
    <property type="entry name" value="AA_TRNA_LIGASE_II"/>
    <property type="match status" value="1"/>
</dbReference>